<gene>
    <name evidence="1" type="ORF">RPERSI_LOCUS6274</name>
</gene>
<keyword evidence="2" id="KW-1185">Reference proteome</keyword>
<name>A0ACA9MRW4_9GLOM</name>
<comment type="caution">
    <text evidence="1">The sequence shown here is derived from an EMBL/GenBank/DDBJ whole genome shotgun (WGS) entry which is preliminary data.</text>
</comment>
<feature type="non-terminal residue" evidence="1">
    <location>
        <position position="1"/>
    </location>
</feature>
<accession>A0ACA9MRW4</accession>
<dbReference type="Proteomes" id="UP000789920">
    <property type="component" value="Unassembled WGS sequence"/>
</dbReference>
<evidence type="ECO:0000313" key="1">
    <source>
        <dbReference type="EMBL" id="CAG8610095.1"/>
    </source>
</evidence>
<protein>
    <submittedName>
        <fullName evidence="1">36083_t:CDS:1</fullName>
    </submittedName>
</protein>
<evidence type="ECO:0000313" key="2">
    <source>
        <dbReference type="Proteomes" id="UP000789920"/>
    </source>
</evidence>
<reference evidence="1" key="1">
    <citation type="submission" date="2021-06" db="EMBL/GenBank/DDBJ databases">
        <authorList>
            <person name="Kallberg Y."/>
            <person name="Tangrot J."/>
            <person name="Rosling A."/>
        </authorList>
    </citation>
    <scope>NUCLEOTIDE SEQUENCE</scope>
    <source>
        <strain evidence="1">MA461A</strain>
    </source>
</reference>
<sequence length="108" mass="11749">GAGVFKKLQPKTHVMTHVMTCNNTYRIIVTRAKQYPLDALCLHAQYESPVSLESIDGADPSDPRNKGKNIAVDGADPSDPRNRKGKHISVDGADPSDPRNKGTYSTES</sequence>
<organism evidence="1 2">
    <name type="scientific">Racocetra persica</name>
    <dbReference type="NCBI Taxonomy" id="160502"/>
    <lineage>
        <taxon>Eukaryota</taxon>
        <taxon>Fungi</taxon>
        <taxon>Fungi incertae sedis</taxon>
        <taxon>Mucoromycota</taxon>
        <taxon>Glomeromycotina</taxon>
        <taxon>Glomeromycetes</taxon>
        <taxon>Diversisporales</taxon>
        <taxon>Gigasporaceae</taxon>
        <taxon>Racocetra</taxon>
    </lineage>
</organism>
<proteinExistence type="predicted"/>
<dbReference type="EMBL" id="CAJVQC010009880">
    <property type="protein sequence ID" value="CAG8610095.1"/>
    <property type="molecule type" value="Genomic_DNA"/>
</dbReference>